<dbReference type="OrthoDB" id="1364128at2"/>
<gene>
    <name evidence="1" type="ORF">DEW08_27220</name>
</gene>
<dbReference type="AlphaFoldDB" id="A0A2S2CYW5"/>
<reference evidence="2" key="1">
    <citation type="submission" date="2018-05" db="EMBL/GenBank/DDBJ databases">
        <title>Azospirillum thermophila sp. nov., a novel isolated from hot spring.</title>
        <authorList>
            <person name="Zhao Z."/>
        </authorList>
    </citation>
    <scope>NUCLEOTIDE SEQUENCE [LARGE SCALE GENOMIC DNA]</scope>
    <source>
        <strain evidence="2">CFH 70021</strain>
        <plasmid evidence="2">unnamed2</plasmid>
    </source>
</reference>
<name>A0A2S2CYW5_9PROT</name>
<dbReference type="Gene3D" id="3.30.530.20">
    <property type="match status" value="1"/>
</dbReference>
<dbReference type="InterPro" id="IPR019587">
    <property type="entry name" value="Polyketide_cyclase/dehydratase"/>
</dbReference>
<dbReference type="PANTHER" id="PTHR39332:SF7">
    <property type="entry name" value="SRPBCC FAMILY PROTEIN"/>
    <property type="match status" value="1"/>
</dbReference>
<dbReference type="InterPro" id="IPR023393">
    <property type="entry name" value="START-like_dom_sf"/>
</dbReference>
<dbReference type="Proteomes" id="UP000245629">
    <property type="component" value="Plasmid unnamed2"/>
</dbReference>
<keyword evidence="2" id="KW-1185">Reference proteome</keyword>
<evidence type="ECO:0000313" key="1">
    <source>
        <dbReference type="EMBL" id="AWK89679.1"/>
    </source>
</evidence>
<dbReference type="KEGG" id="azz:DEW08_27220"/>
<dbReference type="EMBL" id="CP029357">
    <property type="protein sequence ID" value="AWK89679.1"/>
    <property type="molecule type" value="Genomic_DNA"/>
</dbReference>
<geneLocation type="plasmid" evidence="1 2">
    <name>unnamed2</name>
</geneLocation>
<dbReference type="RefSeq" id="WP_109333214.1">
    <property type="nucleotide sequence ID" value="NZ_CP029357.1"/>
</dbReference>
<dbReference type="SUPFAM" id="SSF55961">
    <property type="entry name" value="Bet v1-like"/>
    <property type="match status" value="1"/>
</dbReference>
<organism evidence="1 2">
    <name type="scientific">Azospirillum thermophilum</name>
    <dbReference type="NCBI Taxonomy" id="2202148"/>
    <lineage>
        <taxon>Bacteria</taxon>
        <taxon>Pseudomonadati</taxon>
        <taxon>Pseudomonadota</taxon>
        <taxon>Alphaproteobacteria</taxon>
        <taxon>Rhodospirillales</taxon>
        <taxon>Azospirillaceae</taxon>
        <taxon>Azospirillum</taxon>
    </lineage>
</organism>
<proteinExistence type="predicted"/>
<protein>
    <submittedName>
        <fullName evidence="1">MxaD family protein</fullName>
    </submittedName>
</protein>
<keyword evidence="1" id="KW-0614">Plasmid</keyword>
<dbReference type="CDD" id="cd07821">
    <property type="entry name" value="PYR_PYL_RCAR_like"/>
    <property type="match status" value="1"/>
</dbReference>
<accession>A0A2S2CYW5</accession>
<dbReference type="Pfam" id="PF10604">
    <property type="entry name" value="Polyketide_cyc2"/>
    <property type="match status" value="1"/>
</dbReference>
<evidence type="ECO:0000313" key="2">
    <source>
        <dbReference type="Proteomes" id="UP000245629"/>
    </source>
</evidence>
<sequence>MVLVHCCAPVDASAATVWSRIGDFAALSAWHPAVTASPLEQDGPADRPGCVRALSLANGAAIREQLLEHDAAGRLYRYSIVESPLPVEGYTATLQVVSTGADSARIDWTARFQAADADAEGVAKALGEVFATGLAAVAAELKGAVAA</sequence>
<dbReference type="PANTHER" id="PTHR39332">
    <property type="entry name" value="BLL4707 PROTEIN"/>
    <property type="match status" value="1"/>
</dbReference>